<dbReference type="EMBL" id="MU117992">
    <property type="protein sequence ID" value="KAF9649857.1"/>
    <property type="molecule type" value="Genomic_DNA"/>
</dbReference>
<keyword evidence="2" id="KW-1185">Reference proteome</keyword>
<proteinExistence type="predicted"/>
<organism evidence="1 2">
    <name type="scientific">Thelephora ganbajun</name>
    <name type="common">Ganba fungus</name>
    <dbReference type="NCBI Taxonomy" id="370292"/>
    <lineage>
        <taxon>Eukaryota</taxon>
        <taxon>Fungi</taxon>
        <taxon>Dikarya</taxon>
        <taxon>Basidiomycota</taxon>
        <taxon>Agaricomycotina</taxon>
        <taxon>Agaricomycetes</taxon>
        <taxon>Thelephorales</taxon>
        <taxon>Thelephoraceae</taxon>
        <taxon>Thelephora</taxon>
    </lineage>
</organism>
<gene>
    <name evidence="1" type="ORF">BDM02DRAFT_3113105</name>
</gene>
<reference evidence="1" key="2">
    <citation type="journal article" date="2020" name="Nat. Commun.">
        <title>Large-scale genome sequencing of mycorrhizal fungi provides insights into the early evolution of symbiotic traits.</title>
        <authorList>
            <person name="Miyauchi S."/>
            <person name="Kiss E."/>
            <person name="Kuo A."/>
            <person name="Drula E."/>
            <person name="Kohler A."/>
            <person name="Sanchez-Garcia M."/>
            <person name="Morin E."/>
            <person name="Andreopoulos B."/>
            <person name="Barry K.W."/>
            <person name="Bonito G."/>
            <person name="Buee M."/>
            <person name="Carver A."/>
            <person name="Chen C."/>
            <person name="Cichocki N."/>
            <person name="Clum A."/>
            <person name="Culley D."/>
            <person name="Crous P.W."/>
            <person name="Fauchery L."/>
            <person name="Girlanda M."/>
            <person name="Hayes R.D."/>
            <person name="Keri Z."/>
            <person name="LaButti K."/>
            <person name="Lipzen A."/>
            <person name="Lombard V."/>
            <person name="Magnuson J."/>
            <person name="Maillard F."/>
            <person name="Murat C."/>
            <person name="Nolan M."/>
            <person name="Ohm R.A."/>
            <person name="Pangilinan J."/>
            <person name="Pereira M.F."/>
            <person name="Perotto S."/>
            <person name="Peter M."/>
            <person name="Pfister S."/>
            <person name="Riley R."/>
            <person name="Sitrit Y."/>
            <person name="Stielow J.B."/>
            <person name="Szollosi G."/>
            <person name="Zifcakova L."/>
            <person name="Stursova M."/>
            <person name="Spatafora J.W."/>
            <person name="Tedersoo L."/>
            <person name="Vaario L.M."/>
            <person name="Yamada A."/>
            <person name="Yan M."/>
            <person name="Wang P."/>
            <person name="Xu J."/>
            <person name="Bruns T."/>
            <person name="Baldrian P."/>
            <person name="Vilgalys R."/>
            <person name="Dunand C."/>
            <person name="Henrissat B."/>
            <person name="Grigoriev I.V."/>
            <person name="Hibbett D."/>
            <person name="Nagy L.G."/>
            <person name="Martin F.M."/>
        </authorList>
    </citation>
    <scope>NUCLEOTIDE SEQUENCE</scope>
    <source>
        <strain evidence="1">P2</strain>
    </source>
</reference>
<evidence type="ECO:0000313" key="1">
    <source>
        <dbReference type="EMBL" id="KAF9649857.1"/>
    </source>
</evidence>
<name>A0ACB6ZJS7_THEGA</name>
<evidence type="ECO:0000313" key="2">
    <source>
        <dbReference type="Proteomes" id="UP000886501"/>
    </source>
</evidence>
<reference evidence="1" key="1">
    <citation type="submission" date="2019-10" db="EMBL/GenBank/DDBJ databases">
        <authorList>
            <consortium name="DOE Joint Genome Institute"/>
            <person name="Kuo A."/>
            <person name="Miyauchi S."/>
            <person name="Kiss E."/>
            <person name="Drula E."/>
            <person name="Kohler A."/>
            <person name="Sanchez-Garcia M."/>
            <person name="Andreopoulos B."/>
            <person name="Barry K.W."/>
            <person name="Bonito G."/>
            <person name="Buee M."/>
            <person name="Carver A."/>
            <person name="Chen C."/>
            <person name="Cichocki N."/>
            <person name="Clum A."/>
            <person name="Culley D."/>
            <person name="Crous P.W."/>
            <person name="Fauchery L."/>
            <person name="Girlanda M."/>
            <person name="Hayes R."/>
            <person name="Keri Z."/>
            <person name="Labutti K."/>
            <person name="Lipzen A."/>
            <person name="Lombard V."/>
            <person name="Magnuson J."/>
            <person name="Maillard F."/>
            <person name="Morin E."/>
            <person name="Murat C."/>
            <person name="Nolan M."/>
            <person name="Ohm R."/>
            <person name="Pangilinan J."/>
            <person name="Pereira M."/>
            <person name="Perotto S."/>
            <person name="Peter M."/>
            <person name="Riley R."/>
            <person name="Sitrit Y."/>
            <person name="Stielow B."/>
            <person name="Szollosi G."/>
            <person name="Zifcakova L."/>
            <person name="Stursova M."/>
            <person name="Spatafora J.W."/>
            <person name="Tedersoo L."/>
            <person name="Vaario L.-M."/>
            <person name="Yamada A."/>
            <person name="Yan M."/>
            <person name="Wang P."/>
            <person name="Xu J."/>
            <person name="Bruns T."/>
            <person name="Baldrian P."/>
            <person name="Vilgalys R."/>
            <person name="Henrissat B."/>
            <person name="Grigoriev I.V."/>
            <person name="Hibbett D."/>
            <person name="Nagy L.G."/>
            <person name="Martin F.M."/>
        </authorList>
    </citation>
    <scope>NUCLEOTIDE SEQUENCE</scope>
    <source>
        <strain evidence="1">P2</strain>
    </source>
</reference>
<protein>
    <submittedName>
        <fullName evidence="1">Uncharacterized protein</fullName>
    </submittedName>
</protein>
<dbReference type="Proteomes" id="UP000886501">
    <property type="component" value="Unassembled WGS sequence"/>
</dbReference>
<comment type="caution">
    <text evidence="1">The sequence shown here is derived from an EMBL/GenBank/DDBJ whole genome shotgun (WGS) entry which is preliminary data.</text>
</comment>
<accession>A0ACB6ZJS7</accession>
<sequence length="412" mass="45634">MDAFDDIQKYMLGKEWLAKVDNETSTPYLLKFHASESELACSLMITDTKSIWFETLMSNQLARRWRECHPLKSKSNLTSREEELWRRDILKCLSAAHTIGNFAEMSFEIVKSLYSDLAFELHLEDFVFRWETNWAGPRISAEVISRQIIMPLMSTAHLAFSSPNSVGEISESDLETAIDKLGRAARRTPGMHIRNAISKPRLATSIRRMTAMLNFLVELPNIQLGIEKMNVNSSDLTPGTATSEIRIMEHSSPIPDVEMGDPAVLNSQDKDMRDWLEPAETKSQGQSLATPRAGPSNTKSDDDSATENSDDEEHLILGKPAPPTGPPITRSPASVDKKKAIHSKPVPQEVQIPPKKSVASNPPPSPAGPSAPKKAKRDASSSSDPDESDRVVAGPSTRRGARQPIKRGGRRF</sequence>